<dbReference type="AlphaFoldDB" id="A0A9P8V442"/>
<feature type="domain" description="Bacteriophage T5 Orf172 DNA-binding" evidence="2">
    <location>
        <begin position="188"/>
        <end position="274"/>
    </location>
</feature>
<evidence type="ECO:0000313" key="3">
    <source>
        <dbReference type="EMBL" id="KAH6678818.1"/>
    </source>
</evidence>
<feature type="compositionally biased region" description="Polar residues" evidence="1">
    <location>
        <begin position="528"/>
        <end position="540"/>
    </location>
</feature>
<sequence length="702" mass="78357">MAPQLEPNDSPSVLTIRIHHSKTTFTATFKSRWSEGSNLEPKCSCSRLDKLWIGSDRSDPNSSRHYLLPDTPHDTTILRFVVRSAANAQKAKDVCSGSQKSTGLDHFRKHMRTTLTALAAVCQGDHVSVQGIRRPATKSPLLPFRTSNLDRKSVNEDVRTKMLSPLPLSAVQGQGLGYIYILRSQMDLVTLPVLKIGFSKYHPEHRAHELSSCLPVTEVVGHTPLLPHARRVEALIHAELVAKRKILACSQCGQEHKEWFEISHAESREVVTRWSRWIIRQPYLKGKLSDEWCVYLKGQDFEPTDPKSEVSKQWTEILETPLGPDSDSSPEKELAAYLSACYFENIRHRTLGMDTGRGAEIRQTFRGGMSDGPIEIQDFQRALADFGSPSYQFTTAFDAELAACSEQLRPEPRRDFEAWKAQVFKEMEGIRNIRTGSISVSDPVLGITESPMGDATLLPVVSLEVVRQMDAPARSWFGYTPTHQGFQLIQEAYQRGEWVGQRPQFKLPKAFRRAGWSRLSGEPGSGPMKTNASSSTQFGNGDNGPKNDQKAPESTGKSSGTPQGHTARFIRSADRDTWEFSAPMDDKFGKQVDEIMEVMKTPLGRALVEKEALRSLRHYGFESSGGYGDEVSLSSGESSSDESSADRMDIDEPEEVRRETSMPERGLADQVPLSHSASQQQKSAGMGLSISKDQVRRWLDSF</sequence>
<dbReference type="InterPro" id="IPR053006">
    <property type="entry name" value="Meiosis_regulatory"/>
</dbReference>
<accession>A0A9P8V442</accession>
<evidence type="ECO:0000256" key="1">
    <source>
        <dbReference type="SAM" id="MobiDB-lite"/>
    </source>
</evidence>
<gene>
    <name evidence="3" type="ORF">F5X68DRAFT_212721</name>
</gene>
<dbReference type="Pfam" id="PF10544">
    <property type="entry name" value="T5orf172"/>
    <property type="match status" value="1"/>
</dbReference>
<feature type="region of interest" description="Disordered" evidence="1">
    <location>
        <begin position="516"/>
        <end position="567"/>
    </location>
</feature>
<dbReference type="EMBL" id="JAGSXJ010000021">
    <property type="protein sequence ID" value="KAH6678818.1"/>
    <property type="molecule type" value="Genomic_DNA"/>
</dbReference>
<feature type="compositionally biased region" description="Basic and acidic residues" evidence="1">
    <location>
        <begin position="644"/>
        <end position="662"/>
    </location>
</feature>
<dbReference type="SMART" id="SM00974">
    <property type="entry name" value="T5orf172"/>
    <property type="match status" value="1"/>
</dbReference>
<reference evidence="3" key="1">
    <citation type="journal article" date="2021" name="Nat. Commun.">
        <title>Genetic determinants of endophytism in the Arabidopsis root mycobiome.</title>
        <authorList>
            <person name="Mesny F."/>
            <person name="Miyauchi S."/>
            <person name="Thiergart T."/>
            <person name="Pickel B."/>
            <person name="Atanasova L."/>
            <person name="Karlsson M."/>
            <person name="Huettel B."/>
            <person name="Barry K.W."/>
            <person name="Haridas S."/>
            <person name="Chen C."/>
            <person name="Bauer D."/>
            <person name="Andreopoulos W."/>
            <person name="Pangilinan J."/>
            <person name="LaButti K."/>
            <person name="Riley R."/>
            <person name="Lipzen A."/>
            <person name="Clum A."/>
            <person name="Drula E."/>
            <person name="Henrissat B."/>
            <person name="Kohler A."/>
            <person name="Grigoriev I.V."/>
            <person name="Martin F.M."/>
            <person name="Hacquard S."/>
        </authorList>
    </citation>
    <scope>NUCLEOTIDE SEQUENCE</scope>
    <source>
        <strain evidence="3">MPI-SDFR-AT-0117</strain>
    </source>
</reference>
<dbReference type="OrthoDB" id="3511049at2759"/>
<feature type="compositionally biased region" description="Polar residues" evidence="1">
    <location>
        <begin position="555"/>
        <end position="564"/>
    </location>
</feature>
<evidence type="ECO:0000259" key="2">
    <source>
        <dbReference type="SMART" id="SM00974"/>
    </source>
</evidence>
<feature type="region of interest" description="Disordered" evidence="1">
    <location>
        <begin position="620"/>
        <end position="690"/>
    </location>
</feature>
<dbReference type="PANTHER" id="PTHR28094:SF1">
    <property type="entry name" value="MEIOTICALLY UP-REGULATED GENE 113 PROTEIN"/>
    <property type="match status" value="1"/>
</dbReference>
<comment type="caution">
    <text evidence="3">The sequence shown here is derived from an EMBL/GenBank/DDBJ whole genome shotgun (WGS) entry which is preliminary data.</text>
</comment>
<proteinExistence type="predicted"/>
<feature type="compositionally biased region" description="Low complexity" evidence="1">
    <location>
        <begin position="629"/>
        <end position="642"/>
    </location>
</feature>
<dbReference type="InterPro" id="IPR018306">
    <property type="entry name" value="Phage_T5_Orf172_DNA-bd"/>
</dbReference>
<dbReference type="Proteomes" id="UP000770015">
    <property type="component" value="Unassembled WGS sequence"/>
</dbReference>
<feature type="compositionally biased region" description="Polar residues" evidence="1">
    <location>
        <begin position="673"/>
        <end position="683"/>
    </location>
</feature>
<keyword evidence="4" id="KW-1185">Reference proteome</keyword>
<protein>
    <submittedName>
        <fullName evidence="3">Meiotically up-regulated gene 113-domain-containing protein</fullName>
    </submittedName>
</protein>
<evidence type="ECO:0000313" key="4">
    <source>
        <dbReference type="Proteomes" id="UP000770015"/>
    </source>
</evidence>
<organism evidence="3 4">
    <name type="scientific">Plectosphaerella plurivora</name>
    <dbReference type="NCBI Taxonomy" id="936078"/>
    <lineage>
        <taxon>Eukaryota</taxon>
        <taxon>Fungi</taxon>
        <taxon>Dikarya</taxon>
        <taxon>Ascomycota</taxon>
        <taxon>Pezizomycotina</taxon>
        <taxon>Sordariomycetes</taxon>
        <taxon>Hypocreomycetidae</taxon>
        <taxon>Glomerellales</taxon>
        <taxon>Plectosphaerellaceae</taxon>
        <taxon>Plectosphaerella</taxon>
    </lineage>
</organism>
<name>A0A9P8V442_9PEZI</name>
<dbReference type="PANTHER" id="PTHR28094">
    <property type="entry name" value="MEIOTICALLY UP-REGULATED GENE 113 PROTEIN"/>
    <property type="match status" value="1"/>
</dbReference>